<feature type="region of interest" description="Disordered" evidence="1">
    <location>
        <begin position="738"/>
        <end position="773"/>
    </location>
</feature>
<protein>
    <submittedName>
        <fullName evidence="2">Uncharacterized protein</fullName>
    </submittedName>
</protein>
<feature type="region of interest" description="Disordered" evidence="1">
    <location>
        <begin position="819"/>
        <end position="841"/>
    </location>
</feature>
<feature type="compositionally biased region" description="Basic and acidic residues" evidence="1">
    <location>
        <begin position="567"/>
        <end position="717"/>
    </location>
</feature>
<dbReference type="Proteomes" id="UP000069940">
    <property type="component" value="Unassembled WGS sequence"/>
</dbReference>
<reference evidence="3" key="1">
    <citation type="journal article" date="2015" name="Proc. Natl. Acad. Sci. U.S.A.">
        <title>Genome sequence of the Asian Tiger mosquito, Aedes albopictus, reveals insights into its biology, genetics, and evolution.</title>
        <authorList>
            <person name="Chen X.G."/>
            <person name="Jiang X."/>
            <person name="Gu J."/>
            <person name="Xu M."/>
            <person name="Wu Y."/>
            <person name="Deng Y."/>
            <person name="Zhang C."/>
            <person name="Bonizzoni M."/>
            <person name="Dermauw W."/>
            <person name="Vontas J."/>
            <person name="Armbruster P."/>
            <person name="Huang X."/>
            <person name="Yang Y."/>
            <person name="Zhang H."/>
            <person name="He W."/>
            <person name="Peng H."/>
            <person name="Liu Y."/>
            <person name="Wu K."/>
            <person name="Chen J."/>
            <person name="Lirakis M."/>
            <person name="Topalis P."/>
            <person name="Van Leeuwen T."/>
            <person name="Hall A.B."/>
            <person name="Jiang X."/>
            <person name="Thorpe C."/>
            <person name="Mueller R.L."/>
            <person name="Sun C."/>
            <person name="Waterhouse R.M."/>
            <person name="Yan G."/>
            <person name="Tu Z.J."/>
            <person name="Fang X."/>
            <person name="James A.A."/>
        </authorList>
    </citation>
    <scope>NUCLEOTIDE SEQUENCE [LARGE SCALE GENOMIC DNA]</scope>
    <source>
        <strain evidence="3">Foshan</strain>
    </source>
</reference>
<feature type="region of interest" description="Disordered" evidence="1">
    <location>
        <begin position="553"/>
        <end position="717"/>
    </location>
</feature>
<evidence type="ECO:0000313" key="3">
    <source>
        <dbReference type="Proteomes" id="UP000069940"/>
    </source>
</evidence>
<evidence type="ECO:0000256" key="1">
    <source>
        <dbReference type="SAM" id="MobiDB-lite"/>
    </source>
</evidence>
<sequence>MKSMTSVSIPVSKAWGLRFLLYVKEETEQVLQRFPKISMEHRSSELMSVLRTTNDPSQFAAAIRDGTEMDLTCVKAVPEVLKALNIHIPKLVINVHVEKVETYRFGAEQYDFDGVDSCVTVDLELRDNHYQLRGSSEPGMSEGNNCLYAALATAIPQLSNTSAEDFRRRMADCIETNSETRRYIQLGQHHALLQSGIFGGMVLRRRSRSTHEDLSRVTSAKEHLLARFEAIFDMAGLVQHYADYLRIDRSEVLRAGPSQYQDRSSSDPKLHAAHVTRVQISQRVEDNEQSLILVDYLKTQVGHTHLVEKWANVWGGVAQDIDLLQVSLIGLLEEVDFFQNPPGLTQGFENDRLKLRILKINRQLHRREASKITLPDTTTATAIAEICRQVFANVLHRAIKTMKTECFRNVLRDVHDSITAKDADELLKPGQKVVDFVRLVQQHCAKTGGGRITDANAGIAITVRNSGEGIEAHSGIEGGSSGISVENVCGIRCSSGGEETRNIADDDDTDCLLIDEEEDEGRGVDGEDEVAMECESTENARMYEADGNHEMVQDCGQEGSRIRKRVHEKDYEEEHGGKRQKDCANGDEERLDDKRERERQLEHEKERIREQNRERERERDRERERERERERDREREKERERDRDRKRDKERKLQRDRERYREQERNSEIQRQIERKMERERMLLQSEREMECERAREREREKERETARDRDRERERERMRQIECNMCEGKLMLQTERERMREKERMTENEWEHIRKREKEKEREREREREWEREKERVMKRYMEREWERKRERERERVRESERKCFTLRLKECEVDRQKKRKMEHERGCERAREREHEKEREREQDWQYERERGIKQQIECVIEWMMLQIERERVREKEREIESGWEHGREREMGRYWVSERECVEERERERDRERERMRLIESLTEEIMRREMKLERE</sequence>
<evidence type="ECO:0000313" key="2">
    <source>
        <dbReference type="EnsemblMetazoa" id="AALFPA23_019618.P28857"/>
    </source>
</evidence>
<dbReference type="EnsemblMetazoa" id="AALFPA23_019618.R28857">
    <property type="protein sequence ID" value="AALFPA23_019618.P28857"/>
    <property type="gene ID" value="AALFPA23_019618"/>
</dbReference>
<reference evidence="2" key="2">
    <citation type="submission" date="2025-05" db="UniProtKB">
        <authorList>
            <consortium name="EnsemblMetazoa"/>
        </authorList>
    </citation>
    <scope>IDENTIFICATION</scope>
    <source>
        <strain evidence="2">Foshan</strain>
    </source>
</reference>
<accession>A0ABM1ZLD8</accession>
<keyword evidence="3" id="KW-1185">Reference proteome</keyword>
<dbReference type="RefSeq" id="XP_062700642.1">
    <property type="nucleotide sequence ID" value="XM_062844658.1"/>
</dbReference>
<organism evidence="2 3">
    <name type="scientific">Aedes albopictus</name>
    <name type="common">Asian tiger mosquito</name>
    <name type="synonym">Stegomyia albopicta</name>
    <dbReference type="NCBI Taxonomy" id="7160"/>
    <lineage>
        <taxon>Eukaryota</taxon>
        <taxon>Metazoa</taxon>
        <taxon>Ecdysozoa</taxon>
        <taxon>Arthropoda</taxon>
        <taxon>Hexapoda</taxon>
        <taxon>Insecta</taxon>
        <taxon>Pterygota</taxon>
        <taxon>Neoptera</taxon>
        <taxon>Endopterygota</taxon>
        <taxon>Diptera</taxon>
        <taxon>Nematocera</taxon>
        <taxon>Culicoidea</taxon>
        <taxon>Culicidae</taxon>
        <taxon>Culicinae</taxon>
        <taxon>Aedini</taxon>
        <taxon>Aedes</taxon>
        <taxon>Stegomyia</taxon>
    </lineage>
</organism>
<name>A0ABM1ZLD8_AEDAL</name>
<proteinExistence type="predicted"/>
<dbReference type="GeneID" id="134284972"/>